<evidence type="ECO:0000256" key="8">
    <source>
        <dbReference type="SAM" id="MobiDB-lite"/>
    </source>
</evidence>
<dbReference type="PROSITE" id="PS01022">
    <property type="entry name" value="PTR2_1"/>
    <property type="match status" value="1"/>
</dbReference>
<protein>
    <submittedName>
        <fullName evidence="10">Uncharacterized protein</fullName>
    </submittedName>
</protein>
<dbReference type="GO" id="GO:0071916">
    <property type="term" value="F:dipeptide transmembrane transporter activity"/>
    <property type="evidence" value="ECO:0007669"/>
    <property type="project" value="UniProtKB-ARBA"/>
</dbReference>
<accession>A0A8H7V7Z4</accession>
<organism evidence="10 11">
    <name type="scientific">Mucor saturninus</name>
    <dbReference type="NCBI Taxonomy" id="64648"/>
    <lineage>
        <taxon>Eukaryota</taxon>
        <taxon>Fungi</taxon>
        <taxon>Fungi incertae sedis</taxon>
        <taxon>Mucoromycota</taxon>
        <taxon>Mucoromycotina</taxon>
        <taxon>Mucoromycetes</taxon>
        <taxon>Mucorales</taxon>
        <taxon>Mucorineae</taxon>
        <taxon>Mucoraceae</taxon>
        <taxon>Mucor</taxon>
    </lineage>
</organism>
<comment type="similarity">
    <text evidence="2 7">Belongs to the major facilitator superfamily. Proton-dependent oligopeptide transporter (POT/PTR) (TC 2.A.17) family.</text>
</comment>
<keyword evidence="11" id="KW-1185">Reference proteome</keyword>
<feature type="region of interest" description="Disordered" evidence="8">
    <location>
        <begin position="1"/>
        <end position="23"/>
    </location>
</feature>
<proteinExistence type="inferred from homology"/>
<name>A0A8H7V7Z4_9FUNG</name>
<feature type="transmembrane region" description="Helical" evidence="9">
    <location>
        <begin position="113"/>
        <end position="135"/>
    </location>
</feature>
<evidence type="ECO:0000313" key="11">
    <source>
        <dbReference type="Proteomes" id="UP000603453"/>
    </source>
</evidence>
<evidence type="ECO:0000256" key="6">
    <source>
        <dbReference type="ARBA" id="ARBA00023136"/>
    </source>
</evidence>
<dbReference type="Pfam" id="PF00854">
    <property type="entry name" value="PTR2"/>
    <property type="match status" value="1"/>
</dbReference>
<keyword evidence="4 7" id="KW-0812">Transmembrane</keyword>
<feature type="transmembrane region" description="Helical" evidence="9">
    <location>
        <begin position="547"/>
        <end position="567"/>
    </location>
</feature>
<evidence type="ECO:0000256" key="5">
    <source>
        <dbReference type="ARBA" id="ARBA00022989"/>
    </source>
</evidence>
<feature type="transmembrane region" description="Helical" evidence="9">
    <location>
        <begin position="445"/>
        <end position="464"/>
    </location>
</feature>
<feature type="transmembrane region" description="Helical" evidence="9">
    <location>
        <begin position="258"/>
        <end position="276"/>
    </location>
</feature>
<feature type="transmembrane region" description="Helical" evidence="9">
    <location>
        <begin position="484"/>
        <end position="506"/>
    </location>
</feature>
<sequence length="601" mass="67135">MKTQEDDQYADVQENDQFADVQEKDQYITAQEIEQQQDYELARVVEPTKEDWCHLREVSDDIPKAAYLVILVEFCERFTYYGLTGPFQNYIQNPNPPSYPADLPGAMGKGQQAATALTTFFQFWCYITPIIGAIIADQYWGKYKTILVFACIYFVGLVILTLTSIPAAIASGATFPGFIVAIIIIGFATGGIKANVSPLVAEQYQNTKPFIKLLPRKISSKFSANEGDLPTHNHLDTTGNEERVIVTPQATYQKLFNMFYWGINVGSLAAITTVILEKNCGFWPAFLLPTLVFIPGILLVLAGKKYYVRNPPRGSIFIEAGKVIRLSFKYGLEGCKPSVMHVDHPEEAQKATWDDVFVDELRRTFKACIVFCWFPIYWLCYSQMTNNMVSMTATMKTGNVPNDIMQNINPLTLVVLIPLMDRFFYPGLRRFGFHFGPMARITCGFAFASFSMAYAAGIQAYIYSKGPYYDHPTGNGQNDVSAGLIVPAYVLVAISEIFASITGLEYAFRKAPEKMKSLVMATFLLTSCFGSILGFALVSVAVDPKLLWMYTGIAVAMGICAPLFYYCHGKNDQIDVLEDAIARNNETETAAEYEAEIKPTV</sequence>
<evidence type="ECO:0000256" key="4">
    <source>
        <dbReference type="ARBA" id="ARBA00022692"/>
    </source>
</evidence>
<dbReference type="InterPro" id="IPR018456">
    <property type="entry name" value="PTR2_symporter_CS"/>
</dbReference>
<feature type="transmembrane region" description="Helical" evidence="9">
    <location>
        <begin position="175"/>
        <end position="196"/>
    </location>
</feature>
<dbReference type="AlphaFoldDB" id="A0A8H7V7Z4"/>
<evidence type="ECO:0000256" key="3">
    <source>
        <dbReference type="ARBA" id="ARBA00022448"/>
    </source>
</evidence>
<feature type="transmembrane region" description="Helical" evidence="9">
    <location>
        <begin position="518"/>
        <end position="541"/>
    </location>
</feature>
<dbReference type="InterPro" id="IPR000109">
    <property type="entry name" value="POT_fam"/>
</dbReference>
<dbReference type="Gene3D" id="1.20.1250.20">
    <property type="entry name" value="MFS general substrate transporter like domains"/>
    <property type="match status" value="1"/>
</dbReference>
<dbReference type="EMBL" id="JAEPRD010000043">
    <property type="protein sequence ID" value="KAG2204549.1"/>
    <property type="molecule type" value="Genomic_DNA"/>
</dbReference>
<dbReference type="InterPro" id="IPR036259">
    <property type="entry name" value="MFS_trans_sf"/>
</dbReference>
<dbReference type="FunFam" id="1.20.1250.20:FF:000085">
    <property type="entry name" value="MFS peptide transporter Ptr2"/>
    <property type="match status" value="1"/>
</dbReference>
<keyword evidence="5 9" id="KW-1133">Transmembrane helix</keyword>
<evidence type="ECO:0000313" key="10">
    <source>
        <dbReference type="EMBL" id="KAG2204549.1"/>
    </source>
</evidence>
<reference evidence="10" key="1">
    <citation type="submission" date="2020-12" db="EMBL/GenBank/DDBJ databases">
        <title>Metabolic potential, ecology and presence of endohyphal bacteria is reflected in genomic diversity of Mucoromycotina.</title>
        <authorList>
            <person name="Muszewska A."/>
            <person name="Okrasinska A."/>
            <person name="Steczkiewicz K."/>
            <person name="Drgas O."/>
            <person name="Orlowska M."/>
            <person name="Perlinska-Lenart U."/>
            <person name="Aleksandrzak-Piekarczyk T."/>
            <person name="Szatraj K."/>
            <person name="Zielenkiewicz U."/>
            <person name="Pilsyk S."/>
            <person name="Malc E."/>
            <person name="Mieczkowski P."/>
            <person name="Kruszewska J.S."/>
            <person name="Biernat P."/>
            <person name="Pawlowska J."/>
        </authorList>
    </citation>
    <scope>NUCLEOTIDE SEQUENCE</scope>
    <source>
        <strain evidence="10">WA0000017839</strain>
    </source>
</reference>
<comment type="subcellular location">
    <subcellularLocation>
        <location evidence="1 7">Membrane</location>
        <topology evidence="1 7">Multi-pass membrane protein</topology>
    </subcellularLocation>
</comment>
<dbReference type="PANTHER" id="PTHR11654">
    <property type="entry name" value="OLIGOPEPTIDE TRANSPORTER-RELATED"/>
    <property type="match status" value="1"/>
</dbReference>
<dbReference type="GO" id="GO:0005886">
    <property type="term" value="C:plasma membrane"/>
    <property type="evidence" value="ECO:0007669"/>
    <property type="project" value="UniProtKB-ARBA"/>
</dbReference>
<dbReference type="OrthoDB" id="8904098at2759"/>
<dbReference type="SUPFAM" id="SSF103473">
    <property type="entry name" value="MFS general substrate transporter"/>
    <property type="match status" value="2"/>
</dbReference>
<evidence type="ECO:0000256" key="9">
    <source>
        <dbReference type="SAM" id="Phobius"/>
    </source>
</evidence>
<feature type="transmembrane region" description="Helical" evidence="9">
    <location>
        <begin position="367"/>
        <end position="384"/>
    </location>
</feature>
<dbReference type="PROSITE" id="PS01023">
    <property type="entry name" value="PTR2_2"/>
    <property type="match status" value="1"/>
</dbReference>
<evidence type="ECO:0000256" key="1">
    <source>
        <dbReference type="ARBA" id="ARBA00004141"/>
    </source>
</evidence>
<comment type="caution">
    <text evidence="10">The sequence shown here is derived from an EMBL/GenBank/DDBJ whole genome shotgun (WGS) entry which is preliminary data.</text>
</comment>
<feature type="transmembrane region" description="Helical" evidence="9">
    <location>
        <begin position="147"/>
        <end position="169"/>
    </location>
</feature>
<evidence type="ECO:0000256" key="2">
    <source>
        <dbReference type="ARBA" id="ARBA00005982"/>
    </source>
</evidence>
<dbReference type="Proteomes" id="UP000603453">
    <property type="component" value="Unassembled WGS sequence"/>
</dbReference>
<keyword evidence="6 9" id="KW-0472">Membrane</keyword>
<gene>
    <name evidence="10" type="ORF">INT47_012608</name>
</gene>
<evidence type="ECO:0000256" key="7">
    <source>
        <dbReference type="RuleBase" id="RU003755"/>
    </source>
</evidence>
<keyword evidence="3 7" id="KW-0813">Transport</keyword>
<feature type="transmembrane region" description="Helical" evidence="9">
    <location>
        <begin position="282"/>
        <end position="303"/>
    </location>
</feature>
<feature type="transmembrane region" description="Helical" evidence="9">
    <location>
        <begin position="404"/>
        <end position="424"/>
    </location>
</feature>